<reference evidence="2" key="1">
    <citation type="submission" date="2017-03" db="EMBL/GenBank/DDBJ databases">
        <authorList>
            <person name="Safronova V.I."/>
            <person name="Sazanova A.L."/>
            <person name="Chirak E.R."/>
        </authorList>
    </citation>
    <scope>NUCLEOTIDE SEQUENCE [LARGE SCALE GENOMIC DNA]</scope>
    <source>
        <strain evidence="2">Ach-343</strain>
    </source>
</reference>
<dbReference type="AlphaFoldDB" id="A0A2W7CAW8"/>
<comment type="caution">
    <text evidence="1">The sequence shown here is derived from an EMBL/GenBank/DDBJ whole genome shotgun (WGS) entry which is preliminary data.</text>
</comment>
<accession>A0A2W7CAW8</accession>
<evidence type="ECO:0000313" key="1">
    <source>
        <dbReference type="EMBL" id="PZV40372.1"/>
    </source>
</evidence>
<keyword evidence="2" id="KW-1185">Reference proteome</keyword>
<sequence>MTLTRSVTHEHDGELQVAPSGKAELRGFIKRTVDSYNHPAGTCAVMRDITTGHTLAPTLVIAERAASMISASS</sequence>
<organism evidence="1 2">
    <name type="scientific">Mesorhizobium kowhaii</name>
    <dbReference type="NCBI Taxonomy" id="1300272"/>
    <lineage>
        <taxon>Bacteria</taxon>
        <taxon>Pseudomonadati</taxon>
        <taxon>Pseudomonadota</taxon>
        <taxon>Alphaproteobacteria</taxon>
        <taxon>Hyphomicrobiales</taxon>
        <taxon>Phyllobacteriaceae</taxon>
        <taxon>Mesorhizobium</taxon>
    </lineage>
</organism>
<protein>
    <submittedName>
        <fullName evidence="1">Uncharacterized protein</fullName>
    </submittedName>
</protein>
<dbReference type="RefSeq" id="WP_111542402.1">
    <property type="nucleotide sequence ID" value="NZ_MZXV01000009.1"/>
</dbReference>
<gene>
    <name evidence="1" type="ORF">B5V02_00920</name>
</gene>
<name>A0A2W7CAW8_9HYPH</name>
<proteinExistence type="predicted"/>
<dbReference type="EMBL" id="MZXV01000009">
    <property type="protein sequence ID" value="PZV40372.1"/>
    <property type="molecule type" value="Genomic_DNA"/>
</dbReference>
<dbReference type="Proteomes" id="UP000248616">
    <property type="component" value="Unassembled WGS sequence"/>
</dbReference>
<evidence type="ECO:0000313" key="2">
    <source>
        <dbReference type="Proteomes" id="UP000248616"/>
    </source>
</evidence>